<accession>A0ABV3S8P6</accession>
<dbReference type="PROSITE" id="PS50263">
    <property type="entry name" value="CN_HYDROLASE"/>
    <property type="match status" value="1"/>
</dbReference>
<comment type="caution">
    <text evidence="11">The sequence shown here is derived from an EMBL/GenBank/DDBJ whole genome shotgun (WGS) entry which is preliminary data.</text>
</comment>
<keyword evidence="8" id="KW-0012">Acyltransferase</keyword>
<comment type="similarity">
    <text evidence="2">Belongs to the CN hydrolase family. Apolipoprotein N-acyltransferase subfamily.</text>
</comment>
<evidence type="ECO:0000256" key="7">
    <source>
        <dbReference type="ARBA" id="ARBA00023136"/>
    </source>
</evidence>
<dbReference type="InterPro" id="IPR003010">
    <property type="entry name" value="C-N_Hydrolase"/>
</dbReference>
<evidence type="ECO:0000313" key="11">
    <source>
        <dbReference type="EMBL" id="MEX0386330.1"/>
    </source>
</evidence>
<dbReference type="InterPro" id="IPR004563">
    <property type="entry name" value="Apolipo_AcylTrfase"/>
</dbReference>
<name>A0ABV3S8P6_9GAMM</name>
<feature type="transmembrane region" description="Helical" evidence="9">
    <location>
        <begin position="471"/>
        <end position="491"/>
    </location>
</feature>
<dbReference type="InterPro" id="IPR036526">
    <property type="entry name" value="C-N_Hydrolase_sf"/>
</dbReference>
<dbReference type="SUPFAM" id="SSF56317">
    <property type="entry name" value="Carbon-nitrogen hydrolase"/>
    <property type="match status" value="1"/>
</dbReference>
<evidence type="ECO:0000256" key="9">
    <source>
        <dbReference type="SAM" id="Phobius"/>
    </source>
</evidence>
<evidence type="ECO:0000256" key="1">
    <source>
        <dbReference type="ARBA" id="ARBA00004651"/>
    </source>
</evidence>
<evidence type="ECO:0000256" key="5">
    <source>
        <dbReference type="ARBA" id="ARBA00022692"/>
    </source>
</evidence>
<feature type="transmembrane region" description="Helical" evidence="9">
    <location>
        <begin position="66"/>
        <end position="86"/>
    </location>
</feature>
<feature type="domain" description="CN hydrolase" evidence="10">
    <location>
        <begin position="202"/>
        <end position="425"/>
    </location>
</feature>
<feature type="transmembrane region" description="Helical" evidence="9">
    <location>
        <begin position="6"/>
        <end position="30"/>
    </location>
</feature>
<organism evidence="11 12">
    <name type="scientific">Spiribacter onubensis</name>
    <dbReference type="NCBI Taxonomy" id="3122420"/>
    <lineage>
        <taxon>Bacteria</taxon>
        <taxon>Pseudomonadati</taxon>
        <taxon>Pseudomonadota</taxon>
        <taxon>Gammaproteobacteria</taxon>
        <taxon>Chromatiales</taxon>
        <taxon>Ectothiorhodospiraceae</taxon>
        <taxon>Spiribacter</taxon>
    </lineage>
</organism>
<dbReference type="Proteomes" id="UP001556653">
    <property type="component" value="Unassembled WGS sequence"/>
</dbReference>
<evidence type="ECO:0000256" key="8">
    <source>
        <dbReference type="ARBA" id="ARBA00023315"/>
    </source>
</evidence>
<keyword evidence="6 9" id="KW-1133">Transmembrane helix</keyword>
<keyword evidence="4" id="KW-0808">Transferase</keyword>
<feature type="transmembrane region" description="Helical" evidence="9">
    <location>
        <begin position="42"/>
        <end position="60"/>
    </location>
</feature>
<gene>
    <name evidence="11" type="ORF">V6X64_04870</name>
</gene>
<protein>
    <submittedName>
        <fullName evidence="11">Nitrilase-related carbon-nitrogen hydrolase</fullName>
    </submittedName>
</protein>
<keyword evidence="12" id="KW-1185">Reference proteome</keyword>
<keyword evidence="7 9" id="KW-0472">Membrane</keyword>
<evidence type="ECO:0000259" key="10">
    <source>
        <dbReference type="PROSITE" id="PS50263"/>
    </source>
</evidence>
<proteinExistence type="inferred from homology"/>
<evidence type="ECO:0000313" key="12">
    <source>
        <dbReference type="Proteomes" id="UP001556653"/>
    </source>
</evidence>
<comment type="subcellular location">
    <subcellularLocation>
        <location evidence="1">Cell membrane</location>
        <topology evidence="1">Multi-pass membrane protein</topology>
    </subcellularLocation>
</comment>
<keyword evidence="5 9" id="KW-0812">Transmembrane</keyword>
<evidence type="ECO:0000256" key="3">
    <source>
        <dbReference type="ARBA" id="ARBA00022475"/>
    </source>
</evidence>
<dbReference type="Gene3D" id="3.60.110.10">
    <property type="entry name" value="Carbon-nitrogen hydrolase"/>
    <property type="match status" value="1"/>
</dbReference>
<feature type="transmembrane region" description="Helical" evidence="9">
    <location>
        <begin position="135"/>
        <end position="159"/>
    </location>
</feature>
<feature type="transmembrane region" description="Helical" evidence="9">
    <location>
        <begin position="430"/>
        <end position="451"/>
    </location>
</feature>
<evidence type="ECO:0000256" key="6">
    <source>
        <dbReference type="ARBA" id="ARBA00022989"/>
    </source>
</evidence>
<keyword evidence="3" id="KW-1003">Cell membrane</keyword>
<dbReference type="RefSeq" id="WP_367966806.1">
    <property type="nucleotide sequence ID" value="NZ_JBAKFI010000001.1"/>
</dbReference>
<dbReference type="Pfam" id="PF00795">
    <property type="entry name" value="CN_hydrolase"/>
    <property type="match status" value="1"/>
</dbReference>
<feature type="transmembrane region" description="Helical" evidence="9">
    <location>
        <begin position="171"/>
        <end position="192"/>
    </location>
</feature>
<feature type="transmembrane region" description="Helical" evidence="9">
    <location>
        <begin position="98"/>
        <end position="115"/>
    </location>
</feature>
<dbReference type="PANTHER" id="PTHR38686:SF1">
    <property type="entry name" value="APOLIPOPROTEIN N-ACYLTRANSFERASE"/>
    <property type="match status" value="1"/>
</dbReference>
<sequence length="627" mass="66721">MSGLLSGLLGILALPPIDVPLVGLVWLVPWLTRLNQPSRQRIANALLTIGLPLGFVLGPITPAETMAVAGGMALAMVPFALIGAVAADPAGRTSGLRLLLCLGLLCVLLAGVRRAGLPLSLSIFAPAHSGHMRLIQGAGILGADLIIACFQAMLAVVLMRASSGQWDAGMAFMRIGIATTALLLPPAAMVFVTETVDHFPARSIAVIQTDIRPWERDRAITDGVLERIKARQERLYRTALALGPDVVVWPESSAPGYLQPDWSTDGEAGGRGFRHGYRYLAPGYVASVVQTRPDNGRARRWPKYRPIPFAESHLAPASINTASMPTTADGLTPLICSDASHPEALRMATSGRAGLIINPTNNAYLGSPFLARMHQRATQREAARAGVPVLVVANGGPSALLRPDGQQKTLLGAYQRGVARVTVMPERESAALPGLAVFLLMAISIGMTACLATGRIAAVPERQCQSRASRWLLALPVFMLAAGLTQHRLWLAETGIDDSSPPIAPGSMAAIHSPDAPHRGAMALLAREFGLSLGWQDVPADPASARRWLCRKTGLRLRERRLRTVGPPALGLHLTPAGSQAVRWIPGGEPTAWDPVSGQFHAVDPESVRWLTTARSPDQCRSTPLPP</sequence>
<dbReference type="PANTHER" id="PTHR38686">
    <property type="entry name" value="APOLIPOPROTEIN N-ACYLTRANSFERASE"/>
    <property type="match status" value="1"/>
</dbReference>
<dbReference type="GO" id="GO:0016787">
    <property type="term" value="F:hydrolase activity"/>
    <property type="evidence" value="ECO:0007669"/>
    <property type="project" value="UniProtKB-KW"/>
</dbReference>
<keyword evidence="11" id="KW-0378">Hydrolase</keyword>
<evidence type="ECO:0000256" key="4">
    <source>
        <dbReference type="ARBA" id="ARBA00022679"/>
    </source>
</evidence>
<evidence type="ECO:0000256" key="2">
    <source>
        <dbReference type="ARBA" id="ARBA00010065"/>
    </source>
</evidence>
<reference evidence="11 12" key="1">
    <citation type="submission" date="2024-02" db="EMBL/GenBank/DDBJ databases">
        <title>New especies of Spiribacter isolated from saline water.</title>
        <authorList>
            <person name="Leon M.J."/>
            <person name="De La Haba R."/>
            <person name="Sanchez-Porro C."/>
            <person name="Ventosa A."/>
        </authorList>
    </citation>
    <scope>NUCLEOTIDE SEQUENCE [LARGE SCALE GENOMIC DNA]</scope>
    <source>
        <strain evidence="12">ag22IC4-227</strain>
    </source>
</reference>
<dbReference type="EMBL" id="JBAKFJ010000001">
    <property type="protein sequence ID" value="MEX0386330.1"/>
    <property type="molecule type" value="Genomic_DNA"/>
</dbReference>